<name>A0ABW1R5L1_9LACO</name>
<evidence type="ECO:0000313" key="1">
    <source>
        <dbReference type="EMBL" id="MFC6164895.1"/>
    </source>
</evidence>
<sequence length="504" mass="57961">MPAMTTLITPAENRFFLLSEQARRHTTLQQISGLLRDHVTVKADSDFLPITVRNLIMHDHADWLTACSQEWQLLASLPYVVTASDDRKAWHHCELCHKPVRYEYHVQNKRNHQELIVGSECVKKFMNAETRYLMVITTEDNFYAAAQYQTLTAQVPVVPTIMFKQPLLPQLPSDIRPQVHQVRTDTSTTVTTYLRRKTAELPLLALKPTLRTYDQLVVQEKQAIADRVAATKKQHQLAQQQAQQSAQQAAVKAETDLRQSQPYQHYLKRLAAIIVERPARNTAKGQFSKLNMTPPLKTLLNSYQFGLMVTEYAQTGRIQVRRLAMLNRDFVADLDQVTRTLDQQQTTRFYDDVFNSCWGWTYHQATAQLADWQRLLATRWGAKLSLAWFEQLARLTSAITIKAALGDAATPLKTALTKRLAEQPQLTPIPRTRLSKAELREFCQRELAASDSSTVFKQTFDRYYQLAPARQALYHETLGYYYVAQHSSGDHQAALQRLQWLLKH</sequence>
<dbReference type="Proteomes" id="UP001596253">
    <property type="component" value="Unassembled WGS sequence"/>
</dbReference>
<dbReference type="RefSeq" id="WP_137639529.1">
    <property type="nucleotide sequence ID" value="NZ_BJDK01000007.1"/>
</dbReference>
<gene>
    <name evidence="1" type="ORF">ACFP3T_09465</name>
</gene>
<reference evidence="2" key="1">
    <citation type="journal article" date="2019" name="Int. J. Syst. Evol. Microbiol.">
        <title>The Global Catalogue of Microorganisms (GCM) 10K type strain sequencing project: providing services to taxonomists for standard genome sequencing and annotation.</title>
        <authorList>
            <consortium name="The Broad Institute Genomics Platform"/>
            <consortium name="The Broad Institute Genome Sequencing Center for Infectious Disease"/>
            <person name="Wu L."/>
            <person name="Ma J."/>
        </authorList>
    </citation>
    <scope>NUCLEOTIDE SEQUENCE [LARGE SCALE GENOMIC DNA]</scope>
    <source>
        <strain evidence="2">CCM 8932</strain>
    </source>
</reference>
<protein>
    <submittedName>
        <fullName evidence="1">Uncharacterized protein</fullName>
    </submittedName>
</protein>
<keyword evidence="2" id="KW-1185">Reference proteome</keyword>
<accession>A0ABW1R5L1</accession>
<dbReference type="EMBL" id="JBHSSD010000040">
    <property type="protein sequence ID" value="MFC6164895.1"/>
    <property type="molecule type" value="Genomic_DNA"/>
</dbReference>
<organism evidence="1 2">
    <name type="scientific">Lactiplantibacillus dongliensis</name>
    <dbReference type="NCBI Taxonomy" id="2559919"/>
    <lineage>
        <taxon>Bacteria</taxon>
        <taxon>Bacillati</taxon>
        <taxon>Bacillota</taxon>
        <taxon>Bacilli</taxon>
        <taxon>Lactobacillales</taxon>
        <taxon>Lactobacillaceae</taxon>
        <taxon>Lactiplantibacillus</taxon>
    </lineage>
</organism>
<evidence type="ECO:0000313" key="2">
    <source>
        <dbReference type="Proteomes" id="UP001596253"/>
    </source>
</evidence>
<proteinExistence type="predicted"/>
<comment type="caution">
    <text evidence="1">The sequence shown here is derived from an EMBL/GenBank/DDBJ whole genome shotgun (WGS) entry which is preliminary data.</text>
</comment>